<keyword evidence="3 9" id="KW-0255">Endonuclease</keyword>
<accession>A8ABE8</accession>
<dbReference type="eggNOG" id="arCOG01452">
    <property type="taxonomic scope" value="Archaea"/>
</dbReference>
<keyword evidence="6 9" id="KW-0051">Antiviral defense</keyword>
<gene>
    <name evidence="9" type="primary">cas1</name>
    <name evidence="10" type="ordered locus">Igni_1073</name>
</gene>
<evidence type="ECO:0000256" key="7">
    <source>
        <dbReference type="ARBA" id="ARBA00023125"/>
    </source>
</evidence>
<dbReference type="GO" id="GO:0043571">
    <property type="term" value="P:maintenance of CRISPR repeat elements"/>
    <property type="evidence" value="ECO:0007669"/>
    <property type="project" value="UniProtKB-UniRule"/>
</dbReference>
<evidence type="ECO:0000313" key="11">
    <source>
        <dbReference type="Proteomes" id="UP000000262"/>
    </source>
</evidence>
<comment type="subunit">
    <text evidence="9">Homodimer, forms a heterotetramer with a Cas2 homodimer.</text>
</comment>
<dbReference type="InterPro" id="IPR050646">
    <property type="entry name" value="Cas1"/>
</dbReference>
<organism evidence="10 11">
    <name type="scientific">Ignicoccus hospitalis (strain KIN4/I / DSM 18386 / JCM 14125)</name>
    <dbReference type="NCBI Taxonomy" id="453591"/>
    <lineage>
        <taxon>Archaea</taxon>
        <taxon>Thermoproteota</taxon>
        <taxon>Thermoprotei</taxon>
        <taxon>Desulfurococcales</taxon>
        <taxon>Desulfurococcaceae</taxon>
        <taxon>Ignicoccus</taxon>
    </lineage>
</organism>
<dbReference type="InterPro" id="IPR002729">
    <property type="entry name" value="CRISPR-assoc_Cas1"/>
</dbReference>
<keyword evidence="11" id="KW-1185">Reference proteome</keyword>
<dbReference type="Gene3D" id="3.100.10.20">
    <property type="entry name" value="CRISPR-associated endonuclease Cas1, N-terminal domain"/>
    <property type="match status" value="1"/>
</dbReference>
<dbReference type="PANTHER" id="PTHR34353">
    <property type="entry name" value="CRISPR-ASSOCIATED ENDONUCLEASE CAS1 1"/>
    <property type="match status" value="1"/>
</dbReference>
<evidence type="ECO:0000256" key="4">
    <source>
        <dbReference type="ARBA" id="ARBA00022801"/>
    </source>
</evidence>
<dbReference type="OrthoDB" id="2216at2157"/>
<dbReference type="CDD" id="cd09634">
    <property type="entry name" value="Cas1_I-II-III"/>
    <property type="match status" value="1"/>
</dbReference>
<feature type="binding site" evidence="9">
    <location>
        <position position="233"/>
    </location>
    <ligand>
        <name>Mn(2+)</name>
        <dbReference type="ChEBI" id="CHEBI:29035"/>
    </ligand>
</feature>
<dbReference type="GO" id="GO:0051607">
    <property type="term" value="P:defense response to virus"/>
    <property type="evidence" value="ECO:0007669"/>
    <property type="project" value="UniProtKB-UniRule"/>
</dbReference>
<dbReference type="InterPro" id="IPR042206">
    <property type="entry name" value="CRISPR-assoc_Cas1_C"/>
</dbReference>
<dbReference type="GO" id="GO:0046872">
    <property type="term" value="F:metal ion binding"/>
    <property type="evidence" value="ECO:0007669"/>
    <property type="project" value="UniProtKB-UniRule"/>
</dbReference>
<dbReference type="KEGG" id="iho:Igni_1073"/>
<comment type="similarity">
    <text evidence="9">Belongs to the CRISPR-associated endonuclease Cas1 family.</text>
</comment>
<keyword evidence="5 9" id="KW-0460">Magnesium</keyword>
<dbReference type="RefSeq" id="WP_012123214.1">
    <property type="nucleotide sequence ID" value="NC_009776.1"/>
</dbReference>
<evidence type="ECO:0000256" key="3">
    <source>
        <dbReference type="ARBA" id="ARBA00022759"/>
    </source>
</evidence>
<evidence type="ECO:0000256" key="6">
    <source>
        <dbReference type="ARBA" id="ARBA00023118"/>
    </source>
</evidence>
<dbReference type="GO" id="GO:0016787">
    <property type="term" value="F:hydrolase activity"/>
    <property type="evidence" value="ECO:0007669"/>
    <property type="project" value="UniProtKB-KW"/>
</dbReference>
<sequence>MILVVRGHAFVGRKGYMITVRYKKDGKEVTEAFPALDIEMAVFVGKGITVSTAALQLLEEQNVPTLFHGVDWSFVTINPVKVGWSRARKNQYSMGETELGVKVAKEFIFGKLEGMSNVAKNLSYKGKKPTPNSDYWRSEGRGELASCKNLDCVKKLEAEWSSKLWKDIVQFVPGMRSRVPRGNDPPNRTLDYLYALLYSVCNHALVGAGLDPYAGLIHRERAGKLSFVYDFSEMFKPMAIYVMATAIRTYKIELEGDFLNKESLQKVTQLFYSIFESKKYSVRKWVYAKAWQLRDAIESGKEFKAFVFRP</sequence>
<protein>
    <recommendedName>
        <fullName evidence="9">CRISPR-associated endonuclease Cas1</fullName>
        <ecNumber evidence="9">3.1.-.-</ecNumber>
    </recommendedName>
</protein>
<feature type="binding site" evidence="9">
    <location>
        <position position="218"/>
    </location>
    <ligand>
        <name>Mn(2+)</name>
        <dbReference type="ChEBI" id="CHEBI:29035"/>
    </ligand>
</feature>
<dbReference type="PANTHER" id="PTHR34353:SF2">
    <property type="entry name" value="CRISPR-ASSOCIATED ENDONUCLEASE CAS1 1"/>
    <property type="match status" value="1"/>
</dbReference>
<comment type="cofactor">
    <cofactor evidence="9">
        <name>Mg(2+)</name>
        <dbReference type="ChEBI" id="CHEBI:18420"/>
    </cofactor>
    <cofactor evidence="9">
        <name>Mn(2+)</name>
        <dbReference type="ChEBI" id="CHEBI:29035"/>
    </cofactor>
</comment>
<evidence type="ECO:0000256" key="5">
    <source>
        <dbReference type="ARBA" id="ARBA00022842"/>
    </source>
</evidence>
<evidence type="ECO:0000256" key="2">
    <source>
        <dbReference type="ARBA" id="ARBA00022723"/>
    </source>
</evidence>
<keyword evidence="8 9" id="KW-0464">Manganese</keyword>
<dbReference type="GeneID" id="5562756"/>
<evidence type="ECO:0000256" key="9">
    <source>
        <dbReference type="HAMAP-Rule" id="MF_01470"/>
    </source>
</evidence>
<evidence type="ECO:0000313" key="10">
    <source>
        <dbReference type="EMBL" id="ABU82250.1"/>
    </source>
</evidence>
<proteinExistence type="inferred from homology"/>
<keyword evidence="7 9" id="KW-0238">DNA-binding</keyword>
<dbReference type="HAMAP" id="MF_01470">
    <property type="entry name" value="Cas1"/>
    <property type="match status" value="1"/>
</dbReference>
<comment type="function">
    <text evidence="9">CRISPR (clustered regularly interspaced short palindromic repeat), is an adaptive immune system that provides protection against mobile genetic elements (viruses, transposable elements and conjugative plasmids). CRISPR clusters contain spacers, sequences complementary to antecedent mobile elements, and target invading nucleic acids. CRISPR clusters are transcribed and processed into CRISPR RNA (crRNA). Acts as a dsDNA endonuclease. Involved in the integration of spacer DNA into the CRISPR cassette.</text>
</comment>
<dbReference type="PhylomeDB" id="A8ABE8"/>
<evidence type="ECO:0000256" key="8">
    <source>
        <dbReference type="ARBA" id="ARBA00023211"/>
    </source>
</evidence>
<name>A8ABE8_IGNH4</name>
<keyword evidence="4 9" id="KW-0378">Hydrolase</keyword>
<feature type="binding site" evidence="9">
    <location>
        <position position="157"/>
    </location>
    <ligand>
        <name>Mn(2+)</name>
        <dbReference type="ChEBI" id="CHEBI:29035"/>
    </ligand>
</feature>
<dbReference type="GO" id="GO:0003677">
    <property type="term" value="F:DNA binding"/>
    <property type="evidence" value="ECO:0007669"/>
    <property type="project" value="UniProtKB-KW"/>
</dbReference>
<dbReference type="STRING" id="453591.Igni_1073"/>
<reference evidence="10 11" key="1">
    <citation type="journal article" date="2008" name="Genome Biol.">
        <title>A genomic analysis of the archaeal system Ignicoccus hospitalis-Nanoarchaeum equitans.</title>
        <authorList>
            <person name="Podar M."/>
            <person name="Anderson I."/>
            <person name="Makarova K.S."/>
            <person name="Elkins J.G."/>
            <person name="Ivanova N."/>
            <person name="Wall M.A."/>
            <person name="Lykidis A."/>
            <person name="Mavromatis K."/>
            <person name="Sun H."/>
            <person name="Hudson M.E."/>
            <person name="Chen W."/>
            <person name="Deciu C."/>
            <person name="Hutchison D."/>
            <person name="Eads J.R."/>
            <person name="Anderson A."/>
            <person name="Fernandes F."/>
            <person name="Szeto E."/>
            <person name="Lapidus A."/>
            <person name="Kyrpides N.C."/>
            <person name="Saier M.H.Jr."/>
            <person name="Richardson P.M."/>
            <person name="Rachel R."/>
            <person name="Huber H."/>
            <person name="Eisen J.A."/>
            <person name="Koonin E.V."/>
            <person name="Keller M."/>
            <person name="Stetter K.O."/>
        </authorList>
    </citation>
    <scope>NUCLEOTIDE SEQUENCE [LARGE SCALE GENOMIC DNA]</scope>
    <source>
        <strain evidence="11">KIN4/I / DSM 18386 / JCM 14125</strain>
    </source>
</reference>
<dbReference type="Gene3D" id="1.20.120.920">
    <property type="entry name" value="CRISPR-associated endonuclease Cas1, C-terminal domain"/>
    <property type="match status" value="1"/>
</dbReference>
<dbReference type="NCBIfam" id="TIGR00287">
    <property type="entry name" value="cas1"/>
    <property type="match status" value="1"/>
</dbReference>
<keyword evidence="2 9" id="KW-0479">Metal-binding</keyword>
<dbReference type="HOGENOM" id="CLU_052779_0_0_2"/>
<keyword evidence="1 9" id="KW-0540">Nuclease</keyword>
<dbReference type="EMBL" id="CP000816">
    <property type="protein sequence ID" value="ABU82250.1"/>
    <property type="molecule type" value="Genomic_DNA"/>
</dbReference>
<dbReference type="EC" id="3.1.-.-" evidence="9"/>
<dbReference type="Proteomes" id="UP000000262">
    <property type="component" value="Chromosome"/>
</dbReference>
<dbReference type="InterPro" id="IPR042211">
    <property type="entry name" value="CRISPR-assoc_Cas1_N"/>
</dbReference>
<dbReference type="AlphaFoldDB" id="A8ABE8"/>
<dbReference type="GO" id="GO:0004519">
    <property type="term" value="F:endonuclease activity"/>
    <property type="evidence" value="ECO:0007669"/>
    <property type="project" value="UniProtKB-UniRule"/>
</dbReference>
<dbReference type="Pfam" id="PF01867">
    <property type="entry name" value="Cas_Cas1"/>
    <property type="match status" value="1"/>
</dbReference>
<evidence type="ECO:0000256" key="1">
    <source>
        <dbReference type="ARBA" id="ARBA00022722"/>
    </source>
</evidence>